<accession>A0A9N7YJY4</accession>
<feature type="compositionally biased region" description="Basic and acidic residues" evidence="1">
    <location>
        <begin position="1"/>
        <end position="11"/>
    </location>
</feature>
<feature type="region of interest" description="Disordered" evidence="1">
    <location>
        <begin position="1"/>
        <end position="52"/>
    </location>
</feature>
<keyword evidence="3" id="KW-1185">Reference proteome</keyword>
<evidence type="ECO:0000313" key="3">
    <source>
        <dbReference type="Proteomes" id="UP001153269"/>
    </source>
</evidence>
<sequence length="132" mass="14282">MKTDGLKEKKFNNNPHFSRVGGSATPNETNSRVGPASQVTSMTPDYPQVKYQGVPAPPQHVYSSSPSLGKCLQQLYCVPPTRQSAYQFFSFHLVCHPLPGGAGGWRDRREGLAGQREGPGKVGGSIPISRMP</sequence>
<gene>
    <name evidence="2" type="ORF">PLEPLA_LOCUS14872</name>
</gene>
<feature type="compositionally biased region" description="Polar residues" evidence="1">
    <location>
        <begin position="24"/>
        <end position="43"/>
    </location>
</feature>
<protein>
    <submittedName>
        <fullName evidence="2">Uncharacterized protein</fullName>
    </submittedName>
</protein>
<comment type="caution">
    <text evidence="2">The sequence shown here is derived from an EMBL/GenBank/DDBJ whole genome shotgun (WGS) entry which is preliminary data.</text>
</comment>
<dbReference type="EMBL" id="CADEAL010000927">
    <property type="protein sequence ID" value="CAB1426934.1"/>
    <property type="molecule type" value="Genomic_DNA"/>
</dbReference>
<dbReference type="Proteomes" id="UP001153269">
    <property type="component" value="Unassembled WGS sequence"/>
</dbReference>
<organism evidence="2 3">
    <name type="scientific">Pleuronectes platessa</name>
    <name type="common">European plaice</name>
    <dbReference type="NCBI Taxonomy" id="8262"/>
    <lineage>
        <taxon>Eukaryota</taxon>
        <taxon>Metazoa</taxon>
        <taxon>Chordata</taxon>
        <taxon>Craniata</taxon>
        <taxon>Vertebrata</taxon>
        <taxon>Euteleostomi</taxon>
        <taxon>Actinopterygii</taxon>
        <taxon>Neopterygii</taxon>
        <taxon>Teleostei</taxon>
        <taxon>Neoteleostei</taxon>
        <taxon>Acanthomorphata</taxon>
        <taxon>Carangaria</taxon>
        <taxon>Pleuronectiformes</taxon>
        <taxon>Pleuronectoidei</taxon>
        <taxon>Pleuronectidae</taxon>
        <taxon>Pleuronectes</taxon>
    </lineage>
</organism>
<dbReference type="AlphaFoldDB" id="A0A9N7YJY4"/>
<reference evidence="2" key="1">
    <citation type="submission" date="2020-03" db="EMBL/GenBank/DDBJ databases">
        <authorList>
            <person name="Weist P."/>
        </authorList>
    </citation>
    <scope>NUCLEOTIDE SEQUENCE</scope>
</reference>
<evidence type="ECO:0000256" key="1">
    <source>
        <dbReference type="SAM" id="MobiDB-lite"/>
    </source>
</evidence>
<proteinExistence type="predicted"/>
<feature type="region of interest" description="Disordered" evidence="1">
    <location>
        <begin position="106"/>
        <end position="132"/>
    </location>
</feature>
<evidence type="ECO:0000313" key="2">
    <source>
        <dbReference type="EMBL" id="CAB1426934.1"/>
    </source>
</evidence>
<name>A0A9N7YJY4_PLEPL</name>